<dbReference type="PANTHER" id="PTHR42673">
    <property type="entry name" value="MALEYLACETOACETATE ISOMERASE"/>
    <property type="match status" value="1"/>
</dbReference>
<evidence type="ECO:0000313" key="4">
    <source>
        <dbReference type="Proteomes" id="UP000245884"/>
    </source>
</evidence>
<evidence type="ECO:0000259" key="2">
    <source>
        <dbReference type="PROSITE" id="PS50405"/>
    </source>
</evidence>
<dbReference type="SUPFAM" id="SSF52833">
    <property type="entry name" value="Thioredoxin-like"/>
    <property type="match status" value="1"/>
</dbReference>
<dbReference type="GO" id="GO:0006559">
    <property type="term" value="P:L-phenylalanine catabolic process"/>
    <property type="evidence" value="ECO:0007669"/>
    <property type="project" value="TreeGrafter"/>
</dbReference>
<keyword evidence="4" id="KW-1185">Reference proteome</keyword>
<dbReference type="Proteomes" id="UP000245884">
    <property type="component" value="Unassembled WGS sequence"/>
</dbReference>
<dbReference type="SUPFAM" id="SSF47616">
    <property type="entry name" value="GST C-terminal domain-like"/>
    <property type="match status" value="1"/>
</dbReference>
<dbReference type="PROSITE" id="PS50404">
    <property type="entry name" value="GST_NTER"/>
    <property type="match status" value="1"/>
</dbReference>
<gene>
    <name evidence="3" type="ORF">BDZ90DRAFT_234884</name>
</gene>
<dbReference type="InterPro" id="IPR004045">
    <property type="entry name" value="Glutathione_S-Trfase_N"/>
</dbReference>
<dbReference type="GO" id="GO:0004364">
    <property type="term" value="F:glutathione transferase activity"/>
    <property type="evidence" value="ECO:0007669"/>
    <property type="project" value="TreeGrafter"/>
</dbReference>
<dbReference type="InterPro" id="IPR036249">
    <property type="entry name" value="Thioredoxin-like_sf"/>
</dbReference>
<dbReference type="OrthoDB" id="422574at2759"/>
<feature type="domain" description="GST C-terminal" evidence="2">
    <location>
        <begin position="103"/>
        <end position="207"/>
    </location>
</feature>
<dbReference type="RefSeq" id="XP_025359223.1">
    <property type="nucleotide sequence ID" value="XM_025507176.1"/>
</dbReference>
<dbReference type="PANTHER" id="PTHR42673:SF4">
    <property type="entry name" value="MALEYLACETOACETATE ISOMERASE"/>
    <property type="match status" value="1"/>
</dbReference>
<dbReference type="InterPro" id="IPR036282">
    <property type="entry name" value="Glutathione-S-Trfase_C_sf"/>
</dbReference>
<dbReference type="GeneID" id="37028999"/>
<proteinExistence type="predicted"/>
<dbReference type="Pfam" id="PF13409">
    <property type="entry name" value="GST_N_2"/>
    <property type="match status" value="1"/>
</dbReference>
<organism evidence="3 4">
    <name type="scientific">Jaminaea rosea</name>
    <dbReference type="NCBI Taxonomy" id="1569628"/>
    <lineage>
        <taxon>Eukaryota</taxon>
        <taxon>Fungi</taxon>
        <taxon>Dikarya</taxon>
        <taxon>Basidiomycota</taxon>
        <taxon>Ustilaginomycotina</taxon>
        <taxon>Exobasidiomycetes</taxon>
        <taxon>Microstromatales</taxon>
        <taxon>Microstromatales incertae sedis</taxon>
        <taxon>Jaminaea</taxon>
    </lineage>
</organism>
<accession>A0A316UJS5</accession>
<evidence type="ECO:0000313" key="3">
    <source>
        <dbReference type="EMBL" id="PWN24611.1"/>
    </source>
</evidence>
<dbReference type="Gene3D" id="1.20.1050.10">
    <property type="match status" value="1"/>
</dbReference>
<dbReference type="GO" id="GO:0016034">
    <property type="term" value="F:maleylacetoacetate isomerase activity"/>
    <property type="evidence" value="ECO:0007669"/>
    <property type="project" value="TreeGrafter"/>
</dbReference>
<dbReference type="STRING" id="1569628.A0A316UJS5"/>
<dbReference type="SFLD" id="SFLDG00358">
    <property type="entry name" value="Main_(cytGST)"/>
    <property type="match status" value="1"/>
</dbReference>
<dbReference type="InterPro" id="IPR040079">
    <property type="entry name" value="Glutathione_S-Trfase"/>
</dbReference>
<evidence type="ECO:0000259" key="1">
    <source>
        <dbReference type="PROSITE" id="PS50404"/>
    </source>
</evidence>
<dbReference type="GO" id="GO:0006749">
    <property type="term" value="P:glutathione metabolic process"/>
    <property type="evidence" value="ECO:0007669"/>
    <property type="project" value="TreeGrafter"/>
</dbReference>
<reference evidence="3 4" key="1">
    <citation type="journal article" date="2018" name="Mol. Biol. Evol.">
        <title>Broad Genomic Sampling Reveals a Smut Pathogenic Ancestry of the Fungal Clade Ustilaginomycotina.</title>
        <authorList>
            <person name="Kijpornyongpan T."/>
            <person name="Mondo S.J."/>
            <person name="Barry K."/>
            <person name="Sandor L."/>
            <person name="Lee J."/>
            <person name="Lipzen A."/>
            <person name="Pangilinan J."/>
            <person name="LaButti K."/>
            <person name="Hainaut M."/>
            <person name="Henrissat B."/>
            <person name="Grigoriev I.V."/>
            <person name="Spatafora J.W."/>
            <person name="Aime M.C."/>
        </authorList>
    </citation>
    <scope>NUCLEOTIDE SEQUENCE [LARGE SCALE GENOMIC DNA]</scope>
    <source>
        <strain evidence="3 4">MCA 5214</strain>
    </source>
</reference>
<dbReference type="AlphaFoldDB" id="A0A316UJS5"/>
<name>A0A316UJS5_9BASI</name>
<dbReference type="PROSITE" id="PS50405">
    <property type="entry name" value="GST_CTER"/>
    <property type="match status" value="1"/>
</dbReference>
<sequence>MSDSSITPSLRLYTTHTSSASHRPWIALAYKQLPYEAVYVNLSAKEQNKPDYLSRINPNARVPALEVVQEGGQSLWLRNSLTALLYLDSAFLESPRLLPPETDWPRRALVLDLVGIIQADTQPVCNSSVARRAAEWAVGKTLEEGADHEAVTQKAIEWRVHATERALMAVERTISSNEVQKAGKYAVGDDFTMADVILAAQLDMALA</sequence>
<dbReference type="Gene3D" id="3.40.30.10">
    <property type="entry name" value="Glutaredoxin"/>
    <property type="match status" value="1"/>
</dbReference>
<dbReference type="InterPro" id="IPR010987">
    <property type="entry name" value="Glutathione-S-Trfase_C-like"/>
</dbReference>
<protein>
    <submittedName>
        <fullName evidence="3">Thioredoxin-like protein</fullName>
    </submittedName>
</protein>
<feature type="domain" description="GST N-terminal" evidence="1">
    <location>
        <begin position="8"/>
        <end position="95"/>
    </location>
</feature>
<dbReference type="SFLD" id="SFLDS00019">
    <property type="entry name" value="Glutathione_Transferase_(cytos"/>
    <property type="match status" value="1"/>
</dbReference>
<dbReference type="EMBL" id="KZ819680">
    <property type="protein sequence ID" value="PWN24611.1"/>
    <property type="molecule type" value="Genomic_DNA"/>
</dbReference>